<feature type="transmembrane region" description="Helical" evidence="1">
    <location>
        <begin position="93"/>
        <end position="114"/>
    </location>
</feature>
<reference evidence="2 3" key="1">
    <citation type="submission" date="2020-03" db="EMBL/GenBank/DDBJ databases">
        <title>Sphingomonas sp. nov., isolated from fish.</title>
        <authorList>
            <person name="Hyun D.-W."/>
            <person name="Bae J.-W."/>
        </authorList>
    </citation>
    <scope>NUCLEOTIDE SEQUENCE [LARGE SCALE GENOMIC DNA]</scope>
    <source>
        <strain evidence="2 3">HDW15B</strain>
    </source>
</reference>
<protein>
    <recommendedName>
        <fullName evidence="4">HdeD family acid-resistance protein</fullName>
    </recommendedName>
</protein>
<gene>
    <name evidence="2" type="ORF">G7077_05835</name>
</gene>
<feature type="transmembrane region" description="Helical" evidence="1">
    <location>
        <begin position="160"/>
        <end position="180"/>
    </location>
</feature>
<dbReference type="KEGG" id="spii:G7077_05835"/>
<organism evidence="2 3">
    <name type="scientific">Sphingomonas piscis</name>
    <dbReference type="NCBI Taxonomy" id="2714943"/>
    <lineage>
        <taxon>Bacteria</taxon>
        <taxon>Pseudomonadati</taxon>
        <taxon>Pseudomonadota</taxon>
        <taxon>Alphaproteobacteria</taxon>
        <taxon>Sphingomonadales</taxon>
        <taxon>Sphingomonadaceae</taxon>
        <taxon>Sphingomonas</taxon>
    </lineage>
</organism>
<dbReference type="AlphaFoldDB" id="A0A6G7YP24"/>
<sequence length="192" mass="20100">MTDVSRTNSNRHRVRLITAAAVLIIILAAGAALLPLADAVPGANVVGTLLLTAGIIELLAGTQRRSSRIPCMIAGGVTAVAGLLLVLNPVTHIFPRSYLIVAWLILRSLILAVVSTRTGGSVRLWTIVSAATDLALAFILLAGISIATLIVGLFGPTPEVIASFAWILALSFLVTGLWLLETASCERDREAS</sequence>
<proteinExistence type="predicted"/>
<evidence type="ECO:0000256" key="1">
    <source>
        <dbReference type="SAM" id="Phobius"/>
    </source>
</evidence>
<keyword evidence="1" id="KW-1133">Transmembrane helix</keyword>
<dbReference type="EMBL" id="CP049869">
    <property type="protein sequence ID" value="QIK78493.1"/>
    <property type="molecule type" value="Genomic_DNA"/>
</dbReference>
<keyword evidence="1" id="KW-0812">Transmembrane</keyword>
<evidence type="ECO:0008006" key="4">
    <source>
        <dbReference type="Google" id="ProtNLM"/>
    </source>
</evidence>
<accession>A0A6G7YP24</accession>
<keyword evidence="3" id="KW-1185">Reference proteome</keyword>
<feature type="transmembrane region" description="Helical" evidence="1">
    <location>
        <begin position="43"/>
        <end position="62"/>
    </location>
</feature>
<feature type="transmembrane region" description="Helical" evidence="1">
    <location>
        <begin position="134"/>
        <end position="154"/>
    </location>
</feature>
<evidence type="ECO:0000313" key="2">
    <source>
        <dbReference type="EMBL" id="QIK78493.1"/>
    </source>
</evidence>
<keyword evidence="1" id="KW-0472">Membrane</keyword>
<name>A0A6G7YP24_9SPHN</name>
<dbReference type="Proteomes" id="UP000503222">
    <property type="component" value="Chromosome"/>
</dbReference>
<feature type="transmembrane region" description="Helical" evidence="1">
    <location>
        <begin position="69"/>
        <end position="87"/>
    </location>
</feature>
<evidence type="ECO:0000313" key="3">
    <source>
        <dbReference type="Proteomes" id="UP000503222"/>
    </source>
</evidence>
<feature type="transmembrane region" description="Helical" evidence="1">
    <location>
        <begin position="16"/>
        <end position="37"/>
    </location>
</feature>
<dbReference type="RefSeq" id="WP_166410886.1">
    <property type="nucleotide sequence ID" value="NZ_CP049869.1"/>
</dbReference>